<accession>A0A6P5AZE7</accession>
<dbReference type="FunFam" id="1.10.472.10:FF:000006">
    <property type="entry name" value="Cyclin I"/>
    <property type="match status" value="1"/>
</dbReference>
<dbReference type="Gene3D" id="1.10.472.10">
    <property type="entry name" value="Cyclin-like"/>
    <property type="match status" value="2"/>
</dbReference>
<evidence type="ECO:0000313" key="3">
    <source>
        <dbReference type="Proteomes" id="UP000515135"/>
    </source>
</evidence>
<dbReference type="CDD" id="cd20526">
    <property type="entry name" value="CYCLIN_CCNI-like"/>
    <property type="match status" value="1"/>
</dbReference>
<dbReference type="SMART" id="SM00385">
    <property type="entry name" value="CYCLIN"/>
    <property type="match status" value="1"/>
</dbReference>
<dbReference type="GeneID" id="109487877"/>
<dbReference type="InterPro" id="IPR013763">
    <property type="entry name" value="Cyclin-like_dom"/>
</dbReference>
<evidence type="ECO:0000313" key="4">
    <source>
        <dbReference type="RefSeq" id="XP_019647541.1"/>
    </source>
</evidence>
<dbReference type="InterPro" id="IPR036915">
    <property type="entry name" value="Cyclin-like_sf"/>
</dbReference>
<dbReference type="FunFam" id="1.10.472.10:FF:000192">
    <property type="entry name" value="Predicted protein"/>
    <property type="match status" value="1"/>
</dbReference>
<dbReference type="SUPFAM" id="SSF47954">
    <property type="entry name" value="Cyclin-like"/>
    <property type="match status" value="1"/>
</dbReference>
<dbReference type="KEGG" id="bbel:109487877"/>
<evidence type="ECO:0000256" key="1">
    <source>
        <dbReference type="RuleBase" id="RU000383"/>
    </source>
</evidence>
<dbReference type="Proteomes" id="UP000515135">
    <property type="component" value="Unplaced"/>
</dbReference>
<feature type="domain" description="Cyclin-like" evidence="2">
    <location>
        <begin position="55"/>
        <end position="141"/>
    </location>
</feature>
<dbReference type="RefSeq" id="XP_019647541.1">
    <property type="nucleotide sequence ID" value="XM_019791982.1"/>
</dbReference>
<dbReference type="InterPro" id="IPR006671">
    <property type="entry name" value="Cyclin_N"/>
</dbReference>
<comment type="similarity">
    <text evidence="1">Belongs to the cyclin family.</text>
</comment>
<sequence>MKLLRGFWDAKRLTSTLEEAIAKEASTWRPRLLKAKVNQDADLEIGPEERDEAVRWLATLSTKVQAYPETFAMSVSILDRFLNAVKARPKYLRCISVSCFFLAAKINEEDEAIPSAGELVRVSECGCTANELLRMERIILDKLGWNLKDVTALDFLHIFHALLTTYQPQLLDTYTCMTPSRHLAHLTRKLQRCMACHQVLGFPGSVVSLALLSLELEMLIPDWLAATFMLQKMVKVQNESLIRCREVIARHLAAQRDMTQNLVYIISAPANKSAKRKVAQIQDDDIYDGIKRLYDQDWKGDPEVVAGATEDVAMVTGGVACSSQLRQDRDGNLSPTLPPLQPITAMI</sequence>
<reference evidence="4" key="1">
    <citation type="submission" date="2025-08" db="UniProtKB">
        <authorList>
            <consortium name="RefSeq"/>
        </authorList>
    </citation>
    <scope>IDENTIFICATION</scope>
    <source>
        <tissue evidence="4">Gonad</tissue>
    </source>
</reference>
<dbReference type="PANTHER" id="PTHR10177">
    <property type="entry name" value="CYCLINS"/>
    <property type="match status" value="1"/>
</dbReference>
<dbReference type="AlphaFoldDB" id="A0A6P5AZE7"/>
<keyword evidence="1" id="KW-0195">Cyclin</keyword>
<gene>
    <name evidence="4" type="primary">LOC109487877</name>
</gene>
<evidence type="ECO:0000259" key="2">
    <source>
        <dbReference type="SMART" id="SM00385"/>
    </source>
</evidence>
<name>A0A6P5AZE7_BRABE</name>
<proteinExistence type="inferred from homology"/>
<dbReference type="OrthoDB" id="769138at2759"/>
<dbReference type="InterPro" id="IPR039361">
    <property type="entry name" value="Cyclin"/>
</dbReference>
<protein>
    <submittedName>
        <fullName evidence="4">Cyclin-I-like</fullName>
    </submittedName>
</protein>
<keyword evidence="3" id="KW-1185">Reference proteome</keyword>
<organism evidence="3 4">
    <name type="scientific">Branchiostoma belcheri</name>
    <name type="common">Amphioxus</name>
    <dbReference type="NCBI Taxonomy" id="7741"/>
    <lineage>
        <taxon>Eukaryota</taxon>
        <taxon>Metazoa</taxon>
        <taxon>Chordata</taxon>
        <taxon>Cephalochordata</taxon>
        <taxon>Leptocardii</taxon>
        <taxon>Amphioxiformes</taxon>
        <taxon>Branchiostomatidae</taxon>
        <taxon>Branchiostoma</taxon>
    </lineage>
</organism>
<dbReference type="Pfam" id="PF00134">
    <property type="entry name" value="Cyclin_N"/>
    <property type="match status" value="1"/>
</dbReference>